<dbReference type="GO" id="GO:0051301">
    <property type="term" value="P:cell division"/>
    <property type="evidence" value="ECO:0007669"/>
    <property type="project" value="UniProtKB-KW"/>
</dbReference>
<evidence type="ECO:0000256" key="3">
    <source>
        <dbReference type="ARBA" id="ARBA00022454"/>
    </source>
</evidence>
<dbReference type="GO" id="GO:0000775">
    <property type="term" value="C:chromosome, centromeric region"/>
    <property type="evidence" value="ECO:0007669"/>
    <property type="project" value="UniProtKB-SubCell"/>
</dbReference>
<dbReference type="EMBL" id="JAAVVJ010000012">
    <property type="protein sequence ID" value="KAF7211191.1"/>
    <property type="molecule type" value="Genomic_DNA"/>
</dbReference>
<keyword evidence="7" id="KW-0131">Cell cycle</keyword>
<keyword evidence="8" id="KW-0137">Centromere</keyword>
<evidence type="ECO:0000256" key="5">
    <source>
        <dbReference type="ARBA" id="ARBA00022829"/>
    </source>
</evidence>
<dbReference type="GO" id="GO:0045132">
    <property type="term" value="P:meiotic chromosome segregation"/>
    <property type="evidence" value="ECO:0007669"/>
    <property type="project" value="InterPro"/>
</dbReference>
<gene>
    <name evidence="13" type="primary">SGOL1</name>
    <name evidence="11" type="synonym">sgol1</name>
    <name evidence="11" type="ORF">G4P62_017404</name>
</gene>
<dbReference type="OrthoDB" id="9901374at2759"/>
<feature type="region of interest" description="Disordered" evidence="9">
    <location>
        <begin position="175"/>
        <end position="329"/>
    </location>
</feature>
<dbReference type="GO" id="GO:0005634">
    <property type="term" value="C:nucleus"/>
    <property type="evidence" value="ECO:0007669"/>
    <property type="project" value="InterPro"/>
</dbReference>
<feature type="compositionally biased region" description="Polar residues" evidence="9">
    <location>
        <begin position="608"/>
        <end position="627"/>
    </location>
</feature>
<dbReference type="EMBL" id="HADY01010381">
    <property type="protein sequence ID" value="SBP48866.1"/>
    <property type="molecule type" value="Transcribed_RNA"/>
</dbReference>
<feature type="region of interest" description="Disordered" evidence="9">
    <location>
        <begin position="23"/>
        <end position="51"/>
    </location>
</feature>
<dbReference type="InterPro" id="IPR038889">
    <property type="entry name" value="Shugoshin1/2"/>
</dbReference>
<dbReference type="OMA" id="FNNLCQF"/>
<evidence type="ECO:0000256" key="8">
    <source>
        <dbReference type="ARBA" id="ARBA00023328"/>
    </source>
</evidence>
<evidence type="ECO:0000313" key="13">
    <source>
        <dbReference type="EMBL" id="SBP48866.1"/>
    </source>
</evidence>
<feature type="compositionally biased region" description="Low complexity" evidence="9">
    <location>
        <begin position="251"/>
        <end position="261"/>
    </location>
</feature>
<evidence type="ECO:0000256" key="6">
    <source>
        <dbReference type="ARBA" id="ARBA00023054"/>
    </source>
</evidence>
<evidence type="ECO:0000256" key="2">
    <source>
        <dbReference type="ARBA" id="ARBA00010845"/>
    </source>
</evidence>
<keyword evidence="3" id="KW-0158">Chromosome</keyword>
<feature type="compositionally biased region" description="Polar residues" evidence="9">
    <location>
        <begin position="315"/>
        <end position="326"/>
    </location>
</feature>
<evidence type="ECO:0000256" key="1">
    <source>
        <dbReference type="ARBA" id="ARBA00004584"/>
    </source>
</evidence>
<comment type="subcellular location">
    <subcellularLocation>
        <location evidence="1">Chromosome</location>
        <location evidence="1">Centromere</location>
    </subcellularLocation>
</comment>
<dbReference type="Gene3D" id="1.20.5.730">
    <property type="entry name" value="Single helix bin"/>
    <property type="match status" value="1"/>
</dbReference>
<dbReference type="InterPro" id="IPR011515">
    <property type="entry name" value="Shugoshin_C"/>
</dbReference>
<dbReference type="Pfam" id="PF07557">
    <property type="entry name" value="Shugoshin_C"/>
    <property type="match status" value="1"/>
</dbReference>
<sequence length="634" mass="70208">MPREPVQKKSFQQGLEDLKERMKEKRNKRLARAAAPSIGRSNLNKSGGSGTTHTILKSVQMNNKALALALQAEKLKVRQASMVILQLKRDQQAMLAQLLLLRKRVEEQQALAADASEADPEDMLGETQIHQMSPWKPVVHKSEENIVGEPSPVCADPEKDQQFCDRVAALPSTVTVRRRHTDRTTRRTSERLREPTPITDGDPAGAVKPNPVHGDSKSQNQMLAEPEAADLSGTVEVHPSPKPAPPRKKPQQCTRKQTQQQARSRPEPASQKPDRGRKPERSQSKKPWENPKPRARSKSRDRSATRAKASAPAPKQSNKLNTTLGCNDTFDFDCEETIHVMPFKAKAEDSQPATPIGEESQTEEDSARSEQNKNSATSSSESEDSLYVPKKTNKRWISPQKSTGIPTRRGRSSQVIREKGNVSQIQKIPIYMDEESGSKGAESGEDKDPRHFSPDSTHNSARLDQENPQRHGGQVAGDLLPVSPLVEAEMRMDGVLSGLGENPCEDILSSQTPQKLKTGRKRGVGGRKGGQGFSLCDVTNMSPTAYLDFPCGGERLSARCSTPVSDHKRRRTTLNYKEPSLNGKLRRGDKFTDLQFLCSPIFKQKSSRNAVQKSNSRSSQRSFQKYNESLVGCG</sequence>
<keyword evidence="6" id="KW-0175">Coiled coil</keyword>
<feature type="region of interest" description="Disordered" evidence="9">
    <location>
        <begin position="608"/>
        <end position="634"/>
    </location>
</feature>
<organism evidence="13">
    <name type="scientific">Nothobranchius furzeri</name>
    <name type="common">Turquoise killifish</name>
    <dbReference type="NCBI Taxonomy" id="105023"/>
    <lineage>
        <taxon>Eukaryota</taxon>
        <taxon>Metazoa</taxon>
        <taxon>Chordata</taxon>
        <taxon>Craniata</taxon>
        <taxon>Vertebrata</taxon>
        <taxon>Euteleostomi</taxon>
        <taxon>Actinopterygii</taxon>
        <taxon>Neopterygii</taxon>
        <taxon>Teleostei</taxon>
        <taxon>Neoteleostei</taxon>
        <taxon>Acanthomorphata</taxon>
        <taxon>Ovalentaria</taxon>
        <taxon>Atherinomorphae</taxon>
        <taxon>Cyprinodontiformes</taxon>
        <taxon>Nothobranchiidae</taxon>
        <taxon>Nothobranchius</taxon>
    </lineage>
</organism>
<feature type="compositionally biased region" description="Basic and acidic residues" evidence="9">
    <location>
        <begin position="272"/>
        <end position="304"/>
    </location>
</feature>
<keyword evidence="4" id="KW-0132">Cell division</keyword>
<accession>A0A1A8A2V7</accession>
<proteinExistence type="inferred from homology"/>
<dbReference type="AlphaFoldDB" id="A0A1A8A2V7"/>
<evidence type="ECO:0000313" key="12">
    <source>
        <dbReference type="EMBL" id="KAF7211191.1"/>
    </source>
</evidence>
<name>A0A1A8A2V7_NOTFU</name>
<feature type="compositionally biased region" description="Basic and acidic residues" evidence="9">
    <location>
        <begin position="442"/>
        <end position="453"/>
    </location>
</feature>
<evidence type="ECO:0000256" key="9">
    <source>
        <dbReference type="SAM" id="MobiDB-lite"/>
    </source>
</evidence>
<evidence type="ECO:0000259" key="10">
    <source>
        <dbReference type="Pfam" id="PF07557"/>
    </source>
</evidence>
<dbReference type="PANTHER" id="PTHR21577">
    <property type="entry name" value="SHUGOSHIN"/>
    <property type="match status" value="1"/>
</dbReference>
<evidence type="ECO:0000313" key="11">
    <source>
        <dbReference type="EMBL" id="KAF7211190.1"/>
    </source>
</evidence>
<dbReference type="KEGG" id="nfu:107394766"/>
<feature type="compositionally biased region" description="Basic and acidic residues" evidence="9">
    <location>
        <begin position="182"/>
        <end position="194"/>
    </location>
</feature>
<keyword evidence="5" id="KW-0159">Chromosome partition</keyword>
<dbReference type="EMBL" id="JAAVVJ010000012">
    <property type="protein sequence ID" value="KAF7211190.1"/>
    <property type="molecule type" value="Genomic_DNA"/>
</dbReference>
<comment type="similarity">
    <text evidence="2">Belongs to the shugoshin family.</text>
</comment>
<protein>
    <submittedName>
        <fullName evidence="13">Shugoshin-like 1</fullName>
    </submittedName>
    <submittedName>
        <fullName evidence="12">Transcript variant X1</fullName>
    </submittedName>
    <submittedName>
        <fullName evidence="11">Transcript variant X2</fullName>
    </submittedName>
</protein>
<reference evidence="13" key="1">
    <citation type="submission" date="2016-05" db="EMBL/GenBank/DDBJ databases">
        <authorList>
            <person name="Lavstsen T."/>
            <person name="Jespersen J.S."/>
        </authorList>
    </citation>
    <scope>NUCLEOTIDE SEQUENCE</scope>
    <source>
        <tissue evidence="13">Brain</tissue>
    </source>
</reference>
<feature type="compositionally biased region" description="Polar residues" evidence="9">
    <location>
        <begin position="39"/>
        <end position="51"/>
    </location>
</feature>
<reference evidence="13" key="2">
    <citation type="submission" date="2016-06" db="EMBL/GenBank/DDBJ databases">
        <title>The genome of a short-lived fish provides insights into sex chromosome evolution and the genetic control of aging.</title>
        <authorList>
            <person name="Reichwald K."/>
            <person name="Felder M."/>
            <person name="Petzold A."/>
            <person name="Koch P."/>
            <person name="Groth M."/>
            <person name="Platzer M."/>
        </authorList>
    </citation>
    <scope>NUCLEOTIDE SEQUENCE</scope>
    <source>
        <tissue evidence="13">Brain</tissue>
    </source>
</reference>
<dbReference type="PANTHER" id="PTHR21577:SF3">
    <property type="entry name" value="SHUGOSHIN 1-RELATED"/>
    <property type="match status" value="1"/>
</dbReference>
<feature type="domain" description="Shugoshin C-terminal" evidence="10">
    <location>
        <begin position="569"/>
        <end position="587"/>
    </location>
</feature>
<evidence type="ECO:0000256" key="4">
    <source>
        <dbReference type="ARBA" id="ARBA00022618"/>
    </source>
</evidence>
<evidence type="ECO:0000256" key="7">
    <source>
        <dbReference type="ARBA" id="ARBA00023306"/>
    </source>
</evidence>
<reference evidence="11" key="3">
    <citation type="submission" date="2020-03" db="EMBL/GenBank/DDBJ databases">
        <title>Intra-Species Differences in Population Size shape Life History and Genome Evolution.</title>
        <authorList>
            <person name="Willemsen D."/>
            <person name="Cui R."/>
            <person name="Valenzano D.R."/>
        </authorList>
    </citation>
    <scope>NUCLEOTIDE SEQUENCE</scope>
    <source>
        <strain evidence="11">GRZ</strain>
        <tissue evidence="11">Whole</tissue>
    </source>
</reference>
<feature type="region of interest" description="Disordered" evidence="9">
    <location>
        <begin position="343"/>
        <end position="477"/>
    </location>
</feature>
<dbReference type="Proteomes" id="UP000822369">
    <property type="component" value="Chromosome 12"/>
</dbReference>